<sequence>MDERRFSRNAIGLTQRAYTLQPARSLGVRVMLWLAACAASAAIGATALMVWQAQRAGALADSCHAAPVPPDVVQAELERTRLALAQETAARGAVQKTADSAAAEVARLTSQLQFLQGRGKTKAASATASSR</sequence>
<dbReference type="EMBL" id="FRAB01000003">
    <property type="protein sequence ID" value="SHJ54907.1"/>
    <property type="molecule type" value="Genomic_DNA"/>
</dbReference>
<name>A0A1M6K7R4_9BURK</name>
<evidence type="ECO:0000313" key="2">
    <source>
        <dbReference type="EMBL" id="SHJ54907.1"/>
    </source>
</evidence>
<dbReference type="Proteomes" id="UP000184395">
    <property type="component" value="Unassembled WGS sequence"/>
</dbReference>
<accession>A0A1M6K7R4</accession>
<dbReference type="AlphaFoldDB" id="A0A1M6K7R4"/>
<dbReference type="STRING" id="169427.SAMN05192548_100396"/>
<evidence type="ECO:0000256" key="1">
    <source>
        <dbReference type="SAM" id="Phobius"/>
    </source>
</evidence>
<keyword evidence="1" id="KW-0812">Transmembrane</keyword>
<protein>
    <submittedName>
        <fullName evidence="2">Uncharacterized protein</fullName>
    </submittedName>
</protein>
<feature type="transmembrane region" description="Helical" evidence="1">
    <location>
        <begin position="30"/>
        <end position="51"/>
    </location>
</feature>
<organism evidence="2 3">
    <name type="scientific">Paraburkholderia terricola</name>
    <dbReference type="NCBI Taxonomy" id="169427"/>
    <lineage>
        <taxon>Bacteria</taxon>
        <taxon>Pseudomonadati</taxon>
        <taxon>Pseudomonadota</taxon>
        <taxon>Betaproteobacteria</taxon>
        <taxon>Burkholderiales</taxon>
        <taxon>Burkholderiaceae</taxon>
        <taxon>Paraburkholderia</taxon>
    </lineage>
</organism>
<dbReference type="OrthoDB" id="9008579at2"/>
<dbReference type="RefSeq" id="WP_073427328.1">
    <property type="nucleotide sequence ID" value="NZ_CADFGY010000001.1"/>
</dbReference>
<gene>
    <name evidence="2" type="ORF">SAMN05192548_100396</name>
</gene>
<keyword evidence="1" id="KW-0472">Membrane</keyword>
<reference evidence="2 3" key="1">
    <citation type="submission" date="2016-11" db="EMBL/GenBank/DDBJ databases">
        <authorList>
            <person name="Jaros S."/>
            <person name="Januszkiewicz K."/>
            <person name="Wedrychowicz H."/>
        </authorList>
    </citation>
    <scope>NUCLEOTIDE SEQUENCE [LARGE SCALE GENOMIC DNA]</scope>
    <source>
        <strain evidence="2 3">LMG 20594</strain>
    </source>
</reference>
<keyword evidence="1" id="KW-1133">Transmembrane helix</keyword>
<proteinExistence type="predicted"/>
<evidence type="ECO:0000313" key="3">
    <source>
        <dbReference type="Proteomes" id="UP000184395"/>
    </source>
</evidence>